<dbReference type="InterPro" id="IPR005829">
    <property type="entry name" value="Sugar_transporter_CS"/>
</dbReference>
<dbReference type="PANTHER" id="PTHR23508">
    <property type="entry name" value="CARBOXYLIC ACID TRANSPORTER PROTEIN HOMOLOG"/>
    <property type="match status" value="1"/>
</dbReference>
<name>E8X6F9_GRATM</name>
<keyword evidence="7" id="KW-0614">Plasmid</keyword>
<evidence type="ECO:0000256" key="4">
    <source>
        <dbReference type="ARBA" id="ARBA00023136"/>
    </source>
</evidence>
<feature type="transmembrane region" description="Helical" evidence="5">
    <location>
        <begin position="231"/>
        <end position="249"/>
    </location>
</feature>
<evidence type="ECO:0000313" key="8">
    <source>
        <dbReference type="Proteomes" id="UP000000343"/>
    </source>
</evidence>
<keyword evidence="4 5" id="KW-0472">Membrane</keyword>
<dbReference type="PROSITE" id="PS00216">
    <property type="entry name" value="SUGAR_TRANSPORT_1"/>
    <property type="match status" value="1"/>
</dbReference>
<dbReference type="InterPro" id="IPR020846">
    <property type="entry name" value="MFS_dom"/>
</dbReference>
<dbReference type="SUPFAM" id="SSF103473">
    <property type="entry name" value="MFS general substrate transporter"/>
    <property type="match status" value="1"/>
</dbReference>
<feature type="transmembrane region" description="Helical" evidence="5">
    <location>
        <begin position="121"/>
        <end position="141"/>
    </location>
</feature>
<sequence>MSTPVISSNRPVSHLPAVKLRPADEPWIFAFLAGISGWTLDAFDFFLVVLSLTAIGHEFNQDVKHMTLALTATLALRPVGAFLFGGISDRFGRRLPLVANLCLFAVVELSTAFAHSFLSFLIVRAVFGIVMGGQWGVGVSLAMEKVPARLRGVLSGLLQQGYSIGFLLAAAAYYVIQPVHGWRPLFYLGSIPALAAAAMVVWKVRESDVWLRNRQSSFAGLGRDLMSHWKLFLYLTFFMMAMHMSSHGTQDLYPTFLERDWGIAGRQKAALTAISMGGAVLGGLSIGWISDRVGRRTAMVGALIGAVCSIPLWAFAHTLPLLILGAVLMQFCVQGAWGVVPAHVAEMSPDSVRGTLPGLGNQVGVLLSSVVVYLEAALAKGRSYAVSMSITAAVVFCLAALLTLSGRERRSDGLAKLE</sequence>
<keyword evidence="3 5" id="KW-1133">Transmembrane helix</keyword>
<dbReference type="GO" id="GO:0046943">
    <property type="term" value="F:carboxylic acid transmembrane transporter activity"/>
    <property type="evidence" value="ECO:0007669"/>
    <property type="project" value="TreeGrafter"/>
</dbReference>
<dbReference type="RefSeq" id="WP_013572955.1">
    <property type="nucleotide sequence ID" value="NC_015057.1"/>
</dbReference>
<evidence type="ECO:0000256" key="1">
    <source>
        <dbReference type="ARBA" id="ARBA00004141"/>
    </source>
</evidence>
<feature type="transmembrane region" description="Helical" evidence="5">
    <location>
        <begin position="384"/>
        <end position="404"/>
    </location>
</feature>
<dbReference type="PROSITE" id="PS50850">
    <property type="entry name" value="MFS"/>
    <property type="match status" value="1"/>
</dbReference>
<feature type="transmembrane region" description="Helical" evidence="5">
    <location>
        <begin position="153"/>
        <end position="176"/>
    </location>
</feature>
<organism evidence="8">
    <name type="scientific">Granulicella tundricola (strain ATCC BAA-1859 / DSM 23138 / MP5ACTX9)</name>
    <dbReference type="NCBI Taxonomy" id="1198114"/>
    <lineage>
        <taxon>Bacteria</taxon>
        <taxon>Pseudomonadati</taxon>
        <taxon>Acidobacteriota</taxon>
        <taxon>Terriglobia</taxon>
        <taxon>Terriglobales</taxon>
        <taxon>Acidobacteriaceae</taxon>
        <taxon>Granulicella</taxon>
    </lineage>
</organism>
<feature type="domain" description="Major facilitator superfamily (MFS) profile" evidence="6">
    <location>
        <begin position="30"/>
        <end position="411"/>
    </location>
</feature>
<dbReference type="Pfam" id="PF07690">
    <property type="entry name" value="MFS_1"/>
    <property type="match status" value="1"/>
</dbReference>
<dbReference type="PANTHER" id="PTHR23508:SF10">
    <property type="entry name" value="CARBOXYLIC ACID TRANSPORTER PROTEIN HOMOLOG"/>
    <property type="match status" value="1"/>
</dbReference>
<dbReference type="CDD" id="cd17316">
    <property type="entry name" value="MFS_SV2_like"/>
    <property type="match status" value="1"/>
</dbReference>
<keyword evidence="8" id="KW-1185">Reference proteome</keyword>
<dbReference type="AlphaFoldDB" id="E8X6F9"/>
<dbReference type="EMBL" id="CP002481">
    <property type="protein sequence ID" value="ADW71043.1"/>
    <property type="molecule type" value="Genomic_DNA"/>
</dbReference>
<dbReference type="InterPro" id="IPR036259">
    <property type="entry name" value="MFS_trans_sf"/>
</dbReference>
<dbReference type="GO" id="GO:0005886">
    <property type="term" value="C:plasma membrane"/>
    <property type="evidence" value="ECO:0007669"/>
    <property type="project" value="TreeGrafter"/>
</dbReference>
<gene>
    <name evidence="7" type="ordered locus">AciX9_4270</name>
</gene>
<evidence type="ECO:0000256" key="5">
    <source>
        <dbReference type="SAM" id="Phobius"/>
    </source>
</evidence>
<dbReference type="Gene3D" id="1.20.1250.20">
    <property type="entry name" value="MFS general substrate transporter like domains"/>
    <property type="match status" value="2"/>
</dbReference>
<dbReference type="InterPro" id="IPR011701">
    <property type="entry name" value="MFS"/>
</dbReference>
<evidence type="ECO:0000256" key="2">
    <source>
        <dbReference type="ARBA" id="ARBA00022692"/>
    </source>
</evidence>
<protein>
    <submittedName>
        <fullName evidence="7">Major facilitator superfamily MFS_1</fullName>
    </submittedName>
</protein>
<dbReference type="HOGENOM" id="CLU_001265_46_1_0"/>
<feature type="transmembrane region" description="Helical" evidence="5">
    <location>
        <begin position="269"/>
        <end position="290"/>
    </location>
</feature>
<feature type="transmembrane region" description="Helical" evidence="5">
    <location>
        <begin position="27"/>
        <end position="55"/>
    </location>
</feature>
<keyword evidence="2 5" id="KW-0812">Transmembrane</keyword>
<dbReference type="InterPro" id="IPR005828">
    <property type="entry name" value="MFS_sugar_transport-like"/>
</dbReference>
<dbReference type="Proteomes" id="UP000000343">
    <property type="component" value="Plasmid pACIX901"/>
</dbReference>
<evidence type="ECO:0000259" key="6">
    <source>
        <dbReference type="PROSITE" id="PS50850"/>
    </source>
</evidence>
<evidence type="ECO:0000256" key="3">
    <source>
        <dbReference type="ARBA" id="ARBA00022989"/>
    </source>
</evidence>
<reference evidence="8" key="1">
    <citation type="submission" date="2011-01" db="EMBL/GenBank/DDBJ databases">
        <title>Complete sequence of plasmid1 of Acidobacterium sp. MP5ACTX9.</title>
        <authorList>
            <consortium name="US DOE Joint Genome Institute"/>
            <person name="Lucas S."/>
            <person name="Copeland A."/>
            <person name="Lapidus A."/>
            <person name="Cheng J.-F."/>
            <person name="Goodwin L."/>
            <person name="Pitluck S."/>
            <person name="Teshima H."/>
            <person name="Detter J.C."/>
            <person name="Han C."/>
            <person name="Tapia R."/>
            <person name="Land M."/>
            <person name="Hauser L."/>
            <person name="Kyrpides N."/>
            <person name="Ivanova N."/>
            <person name="Ovchinnikova G."/>
            <person name="Pagani I."/>
            <person name="Rawat S.R."/>
            <person name="Mannisto M."/>
            <person name="Haggblom M.M."/>
            <person name="Woyke T."/>
        </authorList>
    </citation>
    <scope>NUCLEOTIDE SEQUENCE [LARGE SCALE GENOMIC DNA]</scope>
    <source>
        <strain evidence="8">MP5ACTX9</strain>
        <plasmid evidence="8">Plasmid pACIX901</plasmid>
    </source>
</reference>
<accession>E8X6F9</accession>
<feature type="transmembrane region" description="Helical" evidence="5">
    <location>
        <begin position="97"/>
        <end position="115"/>
    </location>
</feature>
<feature type="transmembrane region" description="Helical" evidence="5">
    <location>
        <begin position="182"/>
        <end position="202"/>
    </location>
</feature>
<proteinExistence type="predicted"/>
<dbReference type="KEGG" id="acm:AciX9_4270"/>
<comment type="subcellular location">
    <subcellularLocation>
        <location evidence="1">Membrane</location>
        <topology evidence="1">Multi-pass membrane protein</topology>
    </subcellularLocation>
</comment>
<geneLocation type="plasmid" evidence="7 8">
    <name>pACIX901</name>
</geneLocation>
<dbReference type="Pfam" id="PF00083">
    <property type="entry name" value="Sugar_tr"/>
    <property type="match status" value="1"/>
</dbReference>
<feature type="transmembrane region" description="Helical" evidence="5">
    <location>
        <begin position="297"/>
        <end position="316"/>
    </location>
</feature>
<evidence type="ECO:0000313" key="7">
    <source>
        <dbReference type="EMBL" id="ADW71043.1"/>
    </source>
</evidence>
<feature type="transmembrane region" description="Helical" evidence="5">
    <location>
        <begin position="67"/>
        <end position="85"/>
    </location>
</feature>